<accession>A0A1I5HVY8</accession>
<proteinExistence type="predicted"/>
<evidence type="ECO:0000313" key="2">
    <source>
        <dbReference type="Proteomes" id="UP000199236"/>
    </source>
</evidence>
<protein>
    <submittedName>
        <fullName evidence="1">Uncharacterized protein</fullName>
    </submittedName>
</protein>
<dbReference type="Proteomes" id="UP000199236">
    <property type="component" value="Unassembled WGS sequence"/>
</dbReference>
<dbReference type="AlphaFoldDB" id="A0A1I5HVY8"/>
<organism evidence="1 2">
    <name type="scientific">Cohaesibacter marisflavi</name>
    <dbReference type="NCBI Taxonomy" id="655353"/>
    <lineage>
        <taxon>Bacteria</taxon>
        <taxon>Pseudomonadati</taxon>
        <taxon>Pseudomonadota</taxon>
        <taxon>Alphaproteobacteria</taxon>
        <taxon>Hyphomicrobiales</taxon>
        <taxon>Cohaesibacteraceae</taxon>
    </lineage>
</organism>
<gene>
    <name evidence="1" type="ORF">SAMN04488056_107151</name>
</gene>
<reference evidence="1 2" key="1">
    <citation type="submission" date="2016-10" db="EMBL/GenBank/DDBJ databases">
        <authorList>
            <person name="de Groot N.N."/>
        </authorList>
    </citation>
    <scope>NUCLEOTIDE SEQUENCE [LARGE SCALE GENOMIC DNA]</scope>
    <source>
        <strain evidence="1 2">CGMCC 1.9157</strain>
    </source>
</reference>
<evidence type="ECO:0000313" key="1">
    <source>
        <dbReference type="EMBL" id="SFO52140.1"/>
    </source>
</evidence>
<dbReference type="EMBL" id="FOVR01000007">
    <property type="protein sequence ID" value="SFO52140.1"/>
    <property type="molecule type" value="Genomic_DNA"/>
</dbReference>
<name>A0A1I5HVY8_9HYPH</name>
<keyword evidence="2" id="KW-1185">Reference proteome</keyword>
<sequence length="66" mass="7414">MRLFCNKPQDLAGMVVRMVALFSLRLYEAAKPTKKGCFLSRYSASENVTSAASAFIKQMRNGRPVR</sequence>